<evidence type="ECO:0000313" key="11">
    <source>
        <dbReference type="Proteomes" id="UP000199065"/>
    </source>
</evidence>
<dbReference type="PANTHER" id="PTHR42703">
    <property type="entry name" value="NADH DEHYDROGENASE"/>
    <property type="match status" value="1"/>
</dbReference>
<dbReference type="EMBL" id="FOPJ01000019">
    <property type="protein sequence ID" value="SFG85352.1"/>
    <property type="molecule type" value="Genomic_DNA"/>
</dbReference>
<feature type="transmembrane region" description="Helical" evidence="8">
    <location>
        <begin position="132"/>
        <end position="150"/>
    </location>
</feature>
<evidence type="ECO:0000313" key="10">
    <source>
        <dbReference type="EMBL" id="SFG85352.1"/>
    </source>
</evidence>
<proteinExistence type="inferred from homology"/>
<dbReference type="GO" id="GO:0008137">
    <property type="term" value="F:NADH dehydrogenase (ubiquinone) activity"/>
    <property type="evidence" value="ECO:0007669"/>
    <property type="project" value="InterPro"/>
</dbReference>
<feature type="transmembrane region" description="Helical" evidence="8">
    <location>
        <begin position="71"/>
        <end position="96"/>
    </location>
</feature>
<feature type="transmembrane region" description="Helical" evidence="8">
    <location>
        <begin position="295"/>
        <end position="314"/>
    </location>
</feature>
<accession>A0A1I2V7W3</accession>
<keyword evidence="4 7" id="KW-0812">Transmembrane</keyword>
<keyword evidence="11" id="KW-1185">Reference proteome</keyword>
<keyword evidence="3" id="KW-1003">Cell membrane</keyword>
<evidence type="ECO:0000256" key="3">
    <source>
        <dbReference type="ARBA" id="ARBA00022475"/>
    </source>
</evidence>
<dbReference type="GO" id="GO:0042773">
    <property type="term" value="P:ATP synthesis coupled electron transport"/>
    <property type="evidence" value="ECO:0007669"/>
    <property type="project" value="InterPro"/>
</dbReference>
<dbReference type="NCBIfam" id="NF006239">
    <property type="entry name" value="PRK08375.1-5"/>
    <property type="match status" value="1"/>
</dbReference>
<feature type="transmembrane region" description="Helical" evidence="8">
    <location>
        <begin position="6"/>
        <end position="26"/>
    </location>
</feature>
<dbReference type="InterPro" id="IPR003918">
    <property type="entry name" value="NADH_UbQ_OxRdtase"/>
</dbReference>
<dbReference type="Pfam" id="PF00361">
    <property type="entry name" value="Proton_antipo_M"/>
    <property type="match status" value="1"/>
</dbReference>
<name>A0A1I2V7W3_9CORY</name>
<dbReference type="Proteomes" id="UP000199065">
    <property type="component" value="Unassembled WGS sequence"/>
</dbReference>
<dbReference type="AlphaFoldDB" id="A0A1I2V7W3"/>
<comment type="similarity">
    <text evidence="2">Belongs to the CPA3 antiporters (TC 2.A.63) subunit D family.</text>
</comment>
<dbReference type="OrthoDB" id="9768329at2"/>
<dbReference type="GO" id="GO:0005886">
    <property type="term" value="C:plasma membrane"/>
    <property type="evidence" value="ECO:0007669"/>
    <property type="project" value="UniProtKB-SubCell"/>
</dbReference>
<feature type="domain" description="NADH:quinone oxidoreductase/Mrp antiporter transmembrane" evidence="9">
    <location>
        <begin position="128"/>
        <end position="409"/>
    </location>
</feature>
<feature type="transmembrane region" description="Helical" evidence="8">
    <location>
        <begin position="204"/>
        <end position="223"/>
    </location>
</feature>
<feature type="transmembrane region" description="Helical" evidence="8">
    <location>
        <begin position="235"/>
        <end position="254"/>
    </location>
</feature>
<evidence type="ECO:0000256" key="2">
    <source>
        <dbReference type="ARBA" id="ARBA00005346"/>
    </source>
</evidence>
<reference evidence="10 11" key="1">
    <citation type="submission" date="2016-10" db="EMBL/GenBank/DDBJ databases">
        <authorList>
            <person name="de Groot N.N."/>
        </authorList>
    </citation>
    <scope>NUCLEOTIDE SEQUENCE [LARGE SCALE GENOMIC DNA]</scope>
    <source>
        <strain>J11</strain>
        <strain evidence="11">PG 39</strain>
    </source>
</reference>
<organism evidence="10 11">
    <name type="scientific">Corynebacterium spheniscorum</name>
    <dbReference type="NCBI Taxonomy" id="185761"/>
    <lineage>
        <taxon>Bacteria</taxon>
        <taxon>Bacillati</taxon>
        <taxon>Actinomycetota</taxon>
        <taxon>Actinomycetes</taxon>
        <taxon>Mycobacteriales</taxon>
        <taxon>Corynebacteriaceae</taxon>
        <taxon>Corynebacterium</taxon>
    </lineage>
</organism>
<protein>
    <submittedName>
        <fullName evidence="10">Multisubunit sodium/proton antiporter, MrpD subunit</fullName>
    </submittedName>
</protein>
<feature type="transmembrane region" description="Helical" evidence="8">
    <location>
        <begin position="33"/>
        <end position="51"/>
    </location>
</feature>
<evidence type="ECO:0000259" key="9">
    <source>
        <dbReference type="Pfam" id="PF00361"/>
    </source>
</evidence>
<feature type="transmembrane region" description="Helical" evidence="8">
    <location>
        <begin position="326"/>
        <end position="346"/>
    </location>
</feature>
<dbReference type="PANTHER" id="PTHR42703:SF1">
    <property type="entry name" value="NA(+)_H(+) ANTIPORTER SUBUNIT D1"/>
    <property type="match status" value="1"/>
</dbReference>
<evidence type="ECO:0000256" key="5">
    <source>
        <dbReference type="ARBA" id="ARBA00022989"/>
    </source>
</evidence>
<evidence type="ECO:0000256" key="6">
    <source>
        <dbReference type="ARBA" id="ARBA00023136"/>
    </source>
</evidence>
<dbReference type="PRINTS" id="PR01437">
    <property type="entry name" value="NUOXDRDTASE4"/>
</dbReference>
<keyword evidence="6 8" id="KW-0472">Membrane</keyword>
<sequence length="510" mass="54002">MSDLGILLPLFVAIPLAASAICVIIPWKPLRDFLHIAVPFVGMLGAGYFFIYTSQHGTLGHSIGLYPGGVAIPFAVDAFSAIMLVVAMLVATTANWFATAVAETNARFYPALTLMLVSGVCGAMLTADLFNFFVFMEVMLLPSYGLVAMTGTWSRLVAGRSFVLVNLLASTILLIGAAMVYGVAGSVNIAILDGAAHGNGPITVAMGLVMLALVVKAGVFPVHTWLPRTYPGSSAAVMGLFSALHTKVAVYMIFRLYVMVFDLDQRWHGLMIAVLLISMILGSYAGLAENTIRRVLAYQMVTGMPFILIVLAFTEPGAQRALAAGLLYALHHMVTLGALILASGAIEETYGTGLISRLRGLMRRDPLVAAVFAAGSFSVIGFPPFSGLWGKVYVVIAVARTGDWQAGLVIACIIFGSFGALLTMLRVWREVFWGADMNRKRVPTELTVPFKSIVPAVVLILVSAGMFFAGGTVIDATLSASDALLDHSSYIHAVLGDDPAAAIGSLSAGK</sequence>
<feature type="transmembrane region" description="Helical" evidence="8">
    <location>
        <begin position="108"/>
        <end position="126"/>
    </location>
</feature>
<feature type="transmembrane region" description="Helical" evidence="8">
    <location>
        <begin position="367"/>
        <end position="386"/>
    </location>
</feature>
<feature type="transmembrane region" description="Helical" evidence="8">
    <location>
        <begin position="162"/>
        <end position="184"/>
    </location>
</feature>
<dbReference type="STRING" id="185761.SAMN05660282_02157"/>
<dbReference type="InterPro" id="IPR050586">
    <property type="entry name" value="CPA3_Na-H_Antiporter_D"/>
</dbReference>
<evidence type="ECO:0000256" key="7">
    <source>
        <dbReference type="RuleBase" id="RU000320"/>
    </source>
</evidence>
<feature type="transmembrane region" description="Helical" evidence="8">
    <location>
        <begin position="266"/>
        <end position="288"/>
    </location>
</feature>
<evidence type="ECO:0000256" key="8">
    <source>
        <dbReference type="SAM" id="Phobius"/>
    </source>
</evidence>
<dbReference type="RefSeq" id="WP_092287221.1">
    <property type="nucleotide sequence ID" value="NZ_FOPJ01000019.1"/>
</dbReference>
<feature type="transmembrane region" description="Helical" evidence="8">
    <location>
        <begin position="406"/>
        <end position="428"/>
    </location>
</feature>
<dbReference type="InterPro" id="IPR001750">
    <property type="entry name" value="ND/Mrp_TM"/>
</dbReference>
<keyword evidence="5 8" id="KW-1133">Transmembrane helix</keyword>
<gene>
    <name evidence="10" type="ORF">SAMN05660282_02157</name>
</gene>
<feature type="transmembrane region" description="Helical" evidence="8">
    <location>
        <begin position="448"/>
        <end position="469"/>
    </location>
</feature>
<comment type="subcellular location">
    <subcellularLocation>
        <location evidence="1">Cell membrane</location>
        <topology evidence="1">Multi-pass membrane protein</topology>
    </subcellularLocation>
    <subcellularLocation>
        <location evidence="7">Membrane</location>
        <topology evidence="7">Multi-pass membrane protein</topology>
    </subcellularLocation>
</comment>
<evidence type="ECO:0000256" key="4">
    <source>
        <dbReference type="ARBA" id="ARBA00022692"/>
    </source>
</evidence>
<evidence type="ECO:0000256" key="1">
    <source>
        <dbReference type="ARBA" id="ARBA00004651"/>
    </source>
</evidence>